<evidence type="ECO:0000313" key="2">
    <source>
        <dbReference type="Proteomes" id="UP000279994"/>
    </source>
</evidence>
<proteinExistence type="predicted"/>
<dbReference type="RefSeq" id="WP_123225347.1">
    <property type="nucleotide sequence ID" value="NZ_RJSF01000049.1"/>
</dbReference>
<comment type="caution">
    <text evidence="1">The sequence shown here is derived from an EMBL/GenBank/DDBJ whole genome shotgun (WGS) entry which is preliminary data.</text>
</comment>
<dbReference type="GO" id="GO:0016874">
    <property type="term" value="F:ligase activity"/>
    <property type="evidence" value="ECO:0007669"/>
    <property type="project" value="UniProtKB-KW"/>
</dbReference>
<dbReference type="AlphaFoldDB" id="A0A3N0GF81"/>
<reference evidence="1 2" key="1">
    <citation type="submission" date="2018-11" db="EMBL/GenBank/DDBJ databases">
        <authorList>
            <person name="Li F."/>
        </authorList>
    </citation>
    <scope>NUCLEOTIDE SEQUENCE [LARGE SCALE GENOMIC DNA]</scope>
    <source>
        <strain evidence="1 2">Gsoil 818</strain>
    </source>
</reference>
<keyword evidence="1" id="KW-0436">Ligase</keyword>
<name>A0A3N0GF81_9ACTN</name>
<keyword evidence="2" id="KW-1185">Reference proteome</keyword>
<organism evidence="1 2">
    <name type="scientific">Nocardioides pocheonensis</name>
    <dbReference type="NCBI Taxonomy" id="661485"/>
    <lineage>
        <taxon>Bacteria</taxon>
        <taxon>Bacillati</taxon>
        <taxon>Actinomycetota</taxon>
        <taxon>Actinomycetes</taxon>
        <taxon>Propionibacteriales</taxon>
        <taxon>Nocardioidaceae</taxon>
        <taxon>Nocardioides</taxon>
    </lineage>
</organism>
<dbReference type="Proteomes" id="UP000279994">
    <property type="component" value="Unassembled WGS sequence"/>
</dbReference>
<accession>A0A3N0GF81</accession>
<dbReference type="SUPFAM" id="SSF55144">
    <property type="entry name" value="LigT-like"/>
    <property type="match status" value="1"/>
</dbReference>
<evidence type="ECO:0000313" key="1">
    <source>
        <dbReference type="EMBL" id="RNM11109.1"/>
    </source>
</evidence>
<dbReference type="EMBL" id="RJSF01000049">
    <property type="protein sequence ID" value="RNM11109.1"/>
    <property type="molecule type" value="Genomic_DNA"/>
</dbReference>
<dbReference type="Pfam" id="PF13563">
    <property type="entry name" value="2_5_RNA_ligase2"/>
    <property type="match status" value="1"/>
</dbReference>
<dbReference type="Gene3D" id="3.90.1140.10">
    <property type="entry name" value="Cyclic phosphodiesterase"/>
    <property type="match status" value="1"/>
</dbReference>
<dbReference type="OrthoDB" id="3397424at2"/>
<sequence>MALAVCLLLDPPADAVVRRLWARLEEAGVPSLASHTHGRHVPHLTYASLRTWDLAAVTAALSALPAGPPMRLHLDGLGVFRRSRCWLAPALTPDLEPRQRAVAEAAVATGADLHKHYRPGEWTPHVTLAPRLHLDQLPVVAHLVNDVLPLVTTASRAALIDTSTGDRHGLPHLV</sequence>
<dbReference type="InterPro" id="IPR009097">
    <property type="entry name" value="Cyclic_Pdiesterase"/>
</dbReference>
<protein>
    <submittedName>
        <fullName evidence="1">2'-5' RNA ligase family protein</fullName>
    </submittedName>
</protein>
<gene>
    <name evidence="1" type="ORF">EFL26_23475</name>
</gene>